<proteinExistence type="predicted"/>
<dbReference type="EMBL" id="JACCFH010000001">
    <property type="protein sequence ID" value="NYG32167.1"/>
    <property type="molecule type" value="Genomic_DNA"/>
</dbReference>
<evidence type="ECO:0000313" key="1">
    <source>
        <dbReference type="EMBL" id="NYG32167.1"/>
    </source>
</evidence>
<dbReference type="Proteomes" id="UP000518288">
    <property type="component" value="Unassembled WGS sequence"/>
</dbReference>
<reference evidence="1 2" key="1">
    <citation type="submission" date="2020-07" db="EMBL/GenBank/DDBJ databases">
        <title>Genomic Encyclopedia of Archaeal and Bacterial Type Strains, Phase II (KMG-II): from individual species to whole genera.</title>
        <authorList>
            <person name="Goeker M."/>
        </authorList>
    </citation>
    <scope>NUCLEOTIDE SEQUENCE [LARGE SCALE GENOMIC DNA]</scope>
    <source>
        <strain evidence="1 2">DSM 21226</strain>
    </source>
</reference>
<organism evidence="1 2">
    <name type="scientific">Sphaerotilus montanus</name>
    <dbReference type="NCBI Taxonomy" id="522889"/>
    <lineage>
        <taxon>Bacteria</taxon>
        <taxon>Pseudomonadati</taxon>
        <taxon>Pseudomonadota</taxon>
        <taxon>Betaproteobacteria</taxon>
        <taxon>Burkholderiales</taxon>
        <taxon>Sphaerotilaceae</taxon>
        <taxon>Sphaerotilus</taxon>
    </lineage>
</organism>
<protein>
    <recommendedName>
        <fullName evidence="3">PI3K/PI4K catalytic domain-containing protein</fullName>
    </recommendedName>
</protein>
<evidence type="ECO:0008006" key="3">
    <source>
        <dbReference type="Google" id="ProtNLM"/>
    </source>
</evidence>
<name>A0A7Y9QVG2_9BURK</name>
<accession>A0A7Y9QVG2</accession>
<comment type="caution">
    <text evidence="1">The sequence shown here is derived from an EMBL/GenBank/DDBJ whole genome shotgun (WGS) entry which is preliminary data.</text>
</comment>
<gene>
    <name evidence="1" type="ORF">BDD16_001153</name>
</gene>
<keyword evidence="2" id="KW-1185">Reference proteome</keyword>
<dbReference type="AlphaFoldDB" id="A0A7Y9QVG2"/>
<sequence>MTMSLFPVDVASEITSGLPSSADLKVVSIGRDGFEYATKRQSDGADLPASEWFCYHLGYRLQIALPPCAVLRNGSEEHFGSRFEGGVFQWSDIPPEQREPLLQGGVAAISRIFALDLFVANDDRHLNNFLFRSQRLAGDHTVIAMDFSRGLLMRGWPVDPVPMPSNTTTMMNIMTLRKHGLWSSTDAALTLSSIATVTSREVQEWLTAMPGAWLSAVRINAIGHF</sequence>
<evidence type="ECO:0000313" key="2">
    <source>
        <dbReference type="Proteomes" id="UP000518288"/>
    </source>
</evidence>
<dbReference type="RefSeq" id="WP_179633084.1">
    <property type="nucleotide sequence ID" value="NZ_JACCFH010000001.1"/>
</dbReference>